<feature type="region of interest" description="Disordered" evidence="1">
    <location>
        <begin position="82"/>
        <end position="145"/>
    </location>
</feature>
<gene>
    <name evidence="2" type="ORF">CXG81DRAFT_23361</name>
</gene>
<proteinExistence type="predicted"/>
<feature type="compositionally biased region" description="Basic and acidic residues" evidence="1">
    <location>
        <begin position="82"/>
        <end position="96"/>
    </location>
</feature>
<accession>A0A4P9XEK4</accession>
<protein>
    <submittedName>
        <fullName evidence="2">Uncharacterized protein</fullName>
    </submittedName>
</protein>
<evidence type="ECO:0000256" key="1">
    <source>
        <dbReference type="SAM" id="MobiDB-lite"/>
    </source>
</evidence>
<feature type="compositionally biased region" description="Low complexity" evidence="1">
    <location>
        <begin position="30"/>
        <end position="55"/>
    </location>
</feature>
<reference evidence="3" key="1">
    <citation type="journal article" date="2018" name="Nat. Microbiol.">
        <title>Leveraging single-cell genomics to expand the fungal tree of life.</title>
        <authorList>
            <person name="Ahrendt S.R."/>
            <person name="Quandt C.A."/>
            <person name="Ciobanu D."/>
            <person name="Clum A."/>
            <person name="Salamov A."/>
            <person name="Andreopoulos B."/>
            <person name="Cheng J.F."/>
            <person name="Woyke T."/>
            <person name="Pelin A."/>
            <person name="Henrissat B."/>
            <person name="Reynolds N.K."/>
            <person name="Benny G.L."/>
            <person name="Smith M.E."/>
            <person name="James T.Y."/>
            <person name="Grigoriev I.V."/>
        </authorList>
    </citation>
    <scope>NUCLEOTIDE SEQUENCE [LARGE SCALE GENOMIC DNA]</scope>
    <source>
        <strain evidence="3">ATCC 52028</strain>
    </source>
</reference>
<evidence type="ECO:0000313" key="3">
    <source>
        <dbReference type="Proteomes" id="UP000274922"/>
    </source>
</evidence>
<dbReference type="AlphaFoldDB" id="A0A4P9XEK4"/>
<dbReference type="Proteomes" id="UP000274922">
    <property type="component" value="Unassembled WGS sequence"/>
</dbReference>
<feature type="region of interest" description="Disordered" evidence="1">
    <location>
        <begin position="390"/>
        <end position="412"/>
    </location>
</feature>
<sequence length="412" mass="43898">MTSSVADLPPWRRAAALTLAGHDPADHRSVAPAAEPDAARPSSADPAAATRAVAANGARADTWQRQAVAAWPRLFQDKLKAPHAGRDGARGIEDRHRLHGGGGIGGGSEADRAAQDVADAAGDHARPPSPLLFASDQLPPSQPDPAVQAVAQDLVQLLQTSADQQIHALQEWGLSSAMLEAQAQRDLEFLSVAAAMLENPTGDVTASMTRFADLQNAITAETDALRRNRAVLAEAEGCHAALREQQADLTRDLQALRAWAPAADAETRRLEQATVLLREKAVTYRRRYAQQCRDRGLPDAPDPLAAGADAAVDADAADAAHQSSLEDLAAFQLSDAVTRAAQLEEDALAKLATLASLQQQLAAYEALPQDPEQAEAALEAQRVRLQQLEAQKQRRLAPQRPRSLASRLGRGY</sequence>
<dbReference type="EMBL" id="ML014115">
    <property type="protein sequence ID" value="RKP03948.1"/>
    <property type="molecule type" value="Genomic_DNA"/>
</dbReference>
<evidence type="ECO:0000313" key="2">
    <source>
        <dbReference type="EMBL" id="RKP03948.1"/>
    </source>
</evidence>
<keyword evidence="3" id="KW-1185">Reference proteome</keyword>
<feature type="region of interest" description="Disordered" evidence="1">
    <location>
        <begin position="17"/>
        <end position="55"/>
    </location>
</feature>
<name>A0A4P9XEK4_9FUNG</name>
<organism evidence="2 3">
    <name type="scientific">Caulochytrium protostelioides</name>
    <dbReference type="NCBI Taxonomy" id="1555241"/>
    <lineage>
        <taxon>Eukaryota</taxon>
        <taxon>Fungi</taxon>
        <taxon>Fungi incertae sedis</taxon>
        <taxon>Chytridiomycota</taxon>
        <taxon>Chytridiomycota incertae sedis</taxon>
        <taxon>Chytridiomycetes</taxon>
        <taxon>Caulochytriales</taxon>
        <taxon>Caulochytriaceae</taxon>
        <taxon>Caulochytrium</taxon>
    </lineage>
</organism>